<dbReference type="AlphaFoldDB" id="A0A3Q9HRG6"/>
<feature type="transmembrane region" description="Helical" evidence="8">
    <location>
        <begin position="213"/>
        <end position="231"/>
    </location>
</feature>
<feature type="transmembrane region" description="Helical" evidence="8">
    <location>
        <begin position="315"/>
        <end position="335"/>
    </location>
</feature>
<comment type="cofactor">
    <cofactor evidence="7">
        <name>Mg(2+)</name>
        <dbReference type="ChEBI" id="CHEBI:18420"/>
    </cofactor>
</comment>
<dbReference type="PROSITE" id="PS01348">
    <property type="entry name" value="MRAY_2"/>
    <property type="match status" value="1"/>
</dbReference>
<feature type="transmembrane region" description="Helical" evidence="8">
    <location>
        <begin position="102"/>
        <end position="122"/>
    </location>
</feature>
<keyword evidence="6 8" id="KW-0472">Membrane</keyword>
<evidence type="ECO:0000256" key="6">
    <source>
        <dbReference type="ARBA" id="ARBA00023136"/>
    </source>
</evidence>
<keyword evidence="2" id="KW-1003">Cell membrane</keyword>
<dbReference type="GO" id="GO:0009103">
    <property type="term" value="P:lipopolysaccharide biosynthetic process"/>
    <property type="evidence" value="ECO:0007669"/>
    <property type="project" value="TreeGrafter"/>
</dbReference>
<dbReference type="Proteomes" id="UP000267250">
    <property type="component" value="Chromosome"/>
</dbReference>
<organism evidence="9 10">
    <name type="scientific">Anoxybacter fermentans</name>
    <dbReference type="NCBI Taxonomy" id="1323375"/>
    <lineage>
        <taxon>Bacteria</taxon>
        <taxon>Bacillati</taxon>
        <taxon>Bacillota</taxon>
        <taxon>Clostridia</taxon>
        <taxon>Halanaerobiales</taxon>
        <taxon>Anoxybacter</taxon>
    </lineage>
</organism>
<dbReference type="GO" id="GO:0046872">
    <property type="term" value="F:metal ion binding"/>
    <property type="evidence" value="ECO:0007669"/>
    <property type="project" value="UniProtKB-KW"/>
</dbReference>
<dbReference type="RefSeq" id="WP_127017355.1">
    <property type="nucleotide sequence ID" value="NZ_CP016379.1"/>
</dbReference>
<feature type="transmembrane region" description="Helical" evidence="8">
    <location>
        <begin position="289"/>
        <end position="309"/>
    </location>
</feature>
<dbReference type="GO" id="GO:0044038">
    <property type="term" value="P:cell wall macromolecule biosynthetic process"/>
    <property type="evidence" value="ECO:0007669"/>
    <property type="project" value="TreeGrafter"/>
</dbReference>
<evidence type="ECO:0000256" key="4">
    <source>
        <dbReference type="ARBA" id="ARBA00022692"/>
    </source>
</evidence>
<evidence type="ECO:0000256" key="7">
    <source>
        <dbReference type="PIRSR" id="PIRSR600715-1"/>
    </source>
</evidence>
<gene>
    <name evidence="9" type="ORF">BBF96_11745</name>
</gene>
<feature type="transmembrane region" description="Helical" evidence="8">
    <location>
        <begin position="160"/>
        <end position="177"/>
    </location>
</feature>
<dbReference type="GO" id="GO:0071555">
    <property type="term" value="P:cell wall organization"/>
    <property type="evidence" value="ECO:0007669"/>
    <property type="project" value="TreeGrafter"/>
</dbReference>
<keyword evidence="7" id="KW-0479">Metal-binding</keyword>
<feature type="transmembrane region" description="Helical" evidence="8">
    <location>
        <begin position="237"/>
        <end position="258"/>
    </location>
</feature>
<feature type="binding site" evidence="7">
    <location>
        <position position="152"/>
    </location>
    <ligand>
        <name>Mg(2+)</name>
        <dbReference type="ChEBI" id="CHEBI:18420"/>
    </ligand>
</feature>
<evidence type="ECO:0000313" key="10">
    <source>
        <dbReference type="Proteomes" id="UP000267250"/>
    </source>
</evidence>
<keyword evidence="5 8" id="KW-1133">Transmembrane helix</keyword>
<evidence type="ECO:0000256" key="2">
    <source>
        <dbReference type="ARBA" id="ARBA00022475"/>
    </source>
</evidence>
<accession>A0A3Q9HRG6</accession>
<proteinExistence type="predicted"/>
<dbReference type="Pfam" id="PF00953">
    <property type="entry name" value="Glycos_transf_4"/>
    <property type="match status" value="1"/>
</dbReference>
<dbReference type="PANTHER" id="PTHR22926:SF3">
    <property type="entry name" value="UNDECAPRENYL-PHOSPHATE ALPHA-N-ACETYLGLUCOSAMINYL 1-PHOSPHATE TRANSFERASE"/>
    <property type="match status" value="1"/>
</dbReference>
<keyword evidence="3 9" id="KW-0808">Transferase</keyword>
<reference evidence="9 10" key="1">
    <citation type="submission" date="2016-07" db="EMBL/GenBank/DDBJ databases">
        <title>Genome and transcriptome analysis of iron-reducing fermentative bacteria Anoxybacter fermentans.</title>
        <authorList>
            <person name="Zeng X."/>
            <person name="Shao Z."/>
        </authorList>
    </citation>
    <scope>NUCLEOTIDE SEQUENCE [LARGE SCALE GENOMIC DNA]</scope>
    <source>
        <strain evidence="9 10">DY22613</strain>
    </source>
</reference>
<keyword evidence="10" id="KW-1185">Reference proteome</keyword>
<evidence type="ECO:0000313" key="9">
    <source>
        <dbReference type="EMBL" id="AZR74006.1"/>
    </source>
</evidence>
<dbReference type="CDD" id="cd06853">
    <property type="entry name" value="GT_WecA_like"/>
    <property type="match status" value="1"/>
</dbReference>
<feature type="transmembrane region" description="Helical" evidence="8">
    <location>
        <begin position="183"/>
        <end position="201"/>
    </location>
</feature>
<dbReference type="KEGG" id="aft:BBF96_11745"/>
<evidence type="ECO:0000256" key="1">
    <source>
        <dbReference type="ARBA" id="ARBA00004651"/>
    </source>
</evidence>
<dbReference type="OrthoDB" id="9805475at2"/>
<comment type="subcellular location">
    <subcellularLocation>
        <location evidence="1">Cell membrane</location>
        <topology evidence="1">Multi-pass membrane protein</topology>
    </subcellularLocation>
</comment>
<dbReference type="InterPro" id="IPR000715">
    <property type="entry name" value="Glycosyl_transferase_4"/>
</dbReference>
<dbReference type="GO" id="GO:0005886">
    <property type="term" value="C:plasma membrane"/>
    <property type="evidence" value="ECO:0007669"/>
    <property type="project" value="UniProtKB-SubCell"/>
</dbReference>
<name>A0A3Q9HRG6_9FIRM</name>
<feature type="transmembrane region" description="Helical" evidence="8">
    <location>
        <begin position="45"/>
        <end position="66"/>
    </location>
</feature>
<feature type="transmembrane region" description="Helical" evidence="8">
    <location>
        <begin position="6"/>
        <end position="25"/>
    </location>
</feature>
<evidence type="ECO:0000256" key="8">
    <source>
        <dbReference type="SAM" id="Phobius"/>
    </source>
</evidence>
<dbReference type="EMBL" id="CP016379">
    <property type="protein sequence ID" value="AZR74006.1"/>
    <property type="molecule type" value="Genomic_DNA"/>
</dbReference>
<keyword evidence="4 8" id="KW-0812">Transmembrane</keyword>
<feature type="transmembrane region" description="Helical" evidence="8">
    <location>
        <begin position="72"/>
        <end position="90"/>
    </location>
</feature>
<evidence type="ECO:0000256" key="5">
    <source>
        <dbReference type="ARBA" id="ARBA00022989"/>
    </source>
</evidence>
<feature type="transmembrane region" description="Helical" evidence="8">
    <location>
        <begin position="128"/>
        <end position="148"/>
    </location>
</feature>
<evidence type="ECO:0000256" key="3">
    <source>
        <dbReference type="ARBA" id="ARBA00022679"/>
    </source>
</evidence>
<sequence>MQSALFAFIIAFLVAYLLTPLIKNLSLITGAVDKPGERRVHIRPVPSLGGIAIYLGVVLAILTTVTDLSSNRSIQGVLVGSTFILILGIVDDLKELRPRYKLIGQILAAAILVAFGVRIEFITNPFGGMVYLGIWGIPLTIFWVVSIINAINLIDGLDGLAAGVSTIAAFTLLFVAIQEGNILTVLMTAALAGGALGFLRYNFNPAKIFMGDTGSMFLGFMLATVSTVGALKSATAATVLVPIMAMGVPIFDTLFAIIRRSFNGKPVSQADQGHLHHRLLQIGLSHRQAVIVVYLISICLGFTAIAINGASTSEAIILVVLTVGALVWGAWKLGIFEIEFTHSERHAGKFGEEV</sequence>
<protein>
    <submittedName>
        <fullName evidence="9">Undecaprenyl-phosphate alpha-N-acetylglucosaminyl 1-phosphate transferase</fullName>
    </submittedName>
</protein>
<keyword evidence="7" id="KW-0460">Magnesium</keyword>
<dbReference type="InterPro" id="IPR018480">
    <property type="entry name" value="PNAcMuramoyl-5peptid_Trfase_CS"/>
</dbReference>
<feature type="binding site" evidence="7">
    <location>
        <position position="212"/>
    </location>
    <ligand>
        <name>Mg(2+)</name>
        <dbReference type="ChEBI" id="CHEBI:18420"/>
    </ligand>
</feature>
<dbReference type="PANTHER" id="PTHR22926">
    <property type="entry name" value="PHOSPHO-N-ACETYLMURAMOYL-PENTAPEPTIDE-TRANSFERASE"/>
    <property type="match status" value="1"/>
</dbReference>
<dbReference type="GO" id="GO:0016780">
    <property type="term" value="F:phosphotransferase activity, for other substituted phosphate groups"/>
    <property type="evidence" value="ECO:0007669"/>
    <property type="project" value="InterPro"/>
</dbReference>